<protein>
    <recommendedName>
        <fullName evidence="1">DUF58 domain-containing protein</fullName>
    </recommendedName>
</protein>
<name>D5EM50_CORAD</name>
<dbReference type="SUPFAM" id="SSF53300">
    <property type="entry name" value="vWA-like"/>
    <property type="match status" value="1"/>
</dbReference>
<evidence type="ECO:0000313" key="2">
    <source>
        <dbReference type="EMBL" id="ADE55210.1"/>
    </source>
</evidence>
<dbReference type="PANTHER" id="PTHR33608:SF12">
    <property type="entry name" value="DUF58 DOMAIN-CONTAINING PROTEIN"/>
    <property type="match status" value="1"/>
</dbReference>
<dbReference type="EMBL" id="CP001998">
    <property type="protein sequence ID" value="ADE55210.1"/>
    <property type="molecule type" value="Genomic_DNA"/>
</dbReference>
<accession>D5EM50</accession>
<proteinExistence type="predicted"/>
<evidence type="ECO:0000259" key="1">
    <source>
        <dbReference type="Pfam" id="PF01882"/>
    </source>
</evidence>
<dbReference type="PANTHER" id="PTHR33608">
    <property type="entry name" value="BLL2464 PROTEIN"/>
    <property type="match status" value="1"/>
</dbReference>
<dbReference type="InterPro" id="IPR036465">
    <property type="entry name" value="vWFA_dom_sf"/>
</dbReference>
<dbReference type="InterPro" id="IPR002881">
    <property type="entry name" value="DUF58"/>
</dbReference>
<dbReference type="Gene3D" id="3.40.50.410">
    <property type="entry name" value="von Willebrand factor, type A domain"/>
    <property type="match status" value="1"/>
</dbReference>
<organism evidence="2 3">
    <name type="scientific">Coraliomargarita akajimensis (strain DSM 45221 / IAM 15411 / JCM 23193 / KCTC 12865 / 04OKA010-24)</name>
    <dbReference type="NCBI Taxonomy" id="583355"/>
    <lineage>
        <taxon>Bacteria</taxon>
        <taxon>Pseudomonadati</taxon>
        <taxon>Verrucomicrobiota</taxon>
        <taxon>Opitutia</taxon>
        <taxon>Puniceicoccales</taxon>
        <taxon>Coraliomargaritaceae</taxon>
        <taxon>Coraliomargarita</taxon>
    </lineage>
</organism>
<dbReference type="HOGENOM" id="CLU_054927_1_0_0"/>
<dbReference type="RefSeq" id="WP_013043932.1">
    <property type="nucleotide sequence ID" value="NC_014008.1"/>
</dbReference>
<keyword evidence="3" id="KW-1185">Reference proteome</keyword>
<sequence length="323" mass="36584">MNFNLLKRKKPETADHPNGVYADLDTLIRLRYQSEDFSLRPTQPVNSVLSGRYGSKLRGRGMDFAEIRHYLPGDDIRSMDWKVTARTRKPHIRVSSEEKDRSVLLVVDQRSSMFFGTKRQMKSVTAAECAAIAIWRALASGDRAGAVVFNDQESLVFTPQRSETAALNLLGQIVRMNHQLQASPEHPIKPENLNRALRQTAQVAKHDALVVLISDMVGIDSESERQITRIAEHNDVLCLMVHDVSRLHTVELSLQVSDGQQQQEIDFGNKQIRSALIEDYSGEQVRLQQYLRRLAAPMLMINNGADTLTQIRQYFGVPTPRQP</sequence>
<dbReference type="AlphaFoldDB" id="D5EM50"/>
<dbReference type="KEGG" id="caa:Caka_2193"/>
<evidence type="ECO:0000313" key="3">
    <source>
        <dbReference type="Proteomes" id="UP000000925"/>
    </source>
</evidence>
<reference evidence="2 3" key="1">
    <citation type="journal article" date="2010" name="Stand. Genomic Sci.">
        <title>Complete genome sequence of Coraliomargarita akajimensis type strain (04OKA010-24).</title>
        <authorList>
            <person name="Mavromatis K."/>
            <person name="Abt B."/>
            <person name="Brambilla E."/>
            <person name="Lapidus A."/>
            <person name="Copeland A."/>
            <person name="Deshpande S."/>
            <person name="Nolan M."/>
            <person name="Lucas S."/>
            <person name="Tice H."/>
            <person name="Cheng J.F."/>
            <person name="Han C."/>
            <person name="Detter J.C."/>
            <person name="Woyke T."/>
            <person name="Goodwin L."/>
            <person name="Pitluck S."/>
            <person name="Held B."/>
            <person name="Brettin T."/>
            <person name="Tapia R."/>
            <person name="Ivanova N."/>
            <person name="Mikhailova N."/>
            <person name="Pati A."/>
            <person name="Liolios K."/>
            <person name="Chen A."/>
            <person name="Palaniappan K."/>
            <person name="Land M."/>
            <person name="Hauser L."/>
            <person name="Chang Y.J."/>
            <person name="Jeffries C.D."/>
            <person name="Rohde M."/>
            <person name="Goker M."/>
            <person name="Bristow J."/>
            <person name="Eisen J.A."/>
            <person name="Markowitz V."/>
            <person name="Hugenholtz P."/>
            <person name="Klenk H.P."/>
            <person name="Kyrpides N.C."/>
        </authorList>
    </citation>
    <scope>NUCLEOTIDE SEQUENCE [LARGE SCALE GENOMIC DNA]</scope>
    <source>
        <strain evidence="3">DSM 45221 / IAM 15411 / JCM 23193 / KCTC 12865</strain>
    </source>
</reference>
<gene>
    <name evidence="2" type="ordered locus">Caka_2193</name>
</gene>
<dbReference type="Proteomes" id="UP000000925">
    <property type="component" value="Chromosome"/>
</dbReference>
<feature type="domain" description="DUF58" evidence="1">
    <location>
        <begin position="66"/>
        <end position="276"/>
    </location>
</feature>
<dbReference type="STRING" id="583355.Caka_2193"/>
<dbReference type="eggNOG" id="COG1721">
    <property type="taxonomic scope" value="Bacteria"/>
</dbReference>
<dbReference type="Pfam" id="PF01882">
    <property type="entry name" value="DUF58"/>
    <property type="match status" value="1"/>
</dbReference>